<dbReference type="EMBL" id="VDMD01000022">
    <property type="protein sequence ID" value="TRM60304.1"/>
    <property type="molecule type" value="Genomic_DNA"/>
</dbReference>
<accession>A0A550C682</accession>
<feature type="transmembrane region" description="Helical" evidence="1">
    <location>
        <begin position="132"/>
        <end position="153"/>
    </location>
</feature>
<name>A0A550C682_9AGAR</name>
<keyword evidence="3" id="KW-1185">Reference proteome</keyword>
<dbReference type="AlphaFoldDB" id="A0A550C682"/>
<feature type="transmembrane region" description="Helical" evidence="1">
    <location>
        <begin position="105"/>
        <end position="125"/>
    </location>
</feature>
<gene>
    <name evidence="2" type="ORF">BD626DRAFT_130465</name>
</gene>
<proteinExistence type="predicted"/>
<keyword evidence="1" id="KW-0812">Transmembrane</keyword>
<evidence type="ECO:0000256" key="1">
    <source>
        <dbReference type="SAM" id="Phobius"/>
    </source>
</evidence>
<sequence length="172" mass="19947">MVSIELVSRWRLRTGDVLCTCRRVSAWRVGRCRERLAGALARWEGERGGSGSCWWRLCRALGSLCRSFRAQPLHLHYFSGISPCSFPSRFRLTYSFSVSPYSFSVSLRSFSVFSLLLLGFLLVLLRTYLLHLLFSDFFLCVTLIPFTIFPQPFPLIPPELRRKVQLRPPPRR</sequence>
<organism evidence="2 3">
    <name type="scientific">Schizophyllum amplum</name>
    <dbReference type="NCBI Taxonomy" id="97359"/>
    <lineage>
        <taxon>Eukaryota</taxon>
        <taxon>Fungi</taxon>
        <taxon>Dikarya</taxon>
        <taxon>Basidiomycota</taxon>
        <taxon>Agaricomycotina</taxon>
        <taxon>Agaricomycetes</taxon>
        <taxon>Agaricomycetidae</taxon>
        <taxon>Agaricales</taxon>
        <taxon>Schizophyllaceae</taxon>
        <taxon>Schizophyllum</taxon>
    </lineage>
</organism>
<evidence type="ECO:0000313" key="3">
    <source>
        <dbReference type="Proteomes" id="UP000320762"/>
    </source>
</evidence>
<keyword evidence="1" id="KW-1133">Transmembrane helix</keyword>
<dbReference type="Proteomes" id="UP000320762">
    <property type="component" value="Unassembled WGS sequence"/>
</dbReference>
<keyword evidence="1" id="KW-0472">Membrane</keyword>
<protein>
    <submittedName>
        <fullName evidence="2">Uncharacterized protein</fullName>
    </submittedName>
</protein>
<reference evidence="2 3" key="1">
    <citation type="journal article" date="2019" name="New Phytol.">
        <title>Comparative genomics reveals unique wood-decay strategies and fruiting body development in the Schizophyllaceae.</title>
        <authorList>
            <person name="Almasi E."/>
            <person name="Sahu N."/>
            <person name="Krizsan K."/>
            <person name="Balint B."/>
            <person name="Kovacs G.M."/>
            <person name="Kiss B."/>
            <person name="Cseklye J."/>
            <person name="Drula E."/>
            <person name="Henrissat B."/>
            <person name="Nagy I."/>
            <person name="Chovatia M."/>
            <person name="Adam C."/>
            <person name="LaButti K."/>
            <person name="Lipzen A."/>
            <person name="Riley R."/>
            <person name="Grigoriev I.V."/>
            <person name="Nagy L.G."/>
        </authorList>
    </citation>
    <scope>NUCLEOTIDE SEQUENCE [LARGE SCALE GENOMIC DNA]</scope>
    <source>
        <strain evidence="2 3">NL-1724</strain>
    </source>
</reference>
<comment type="caution">
    <text evidence="2">The sequence shown here is derived from an EMBL/GenBank/DDBJ whole genome shotgun (WGS) entry which is preliminary data.</text>
</comment>
<evidence type="ECO:0000313" key="2">
    <source>
        <dbReference type="EMBL" id="TRM60304.1"/>
    </source>
</evidence>